<feature type="binding site" evidence="2">
    <location>
        <begin position="275"/>
        <end position="276"/>
    </location>
    <ligand>
        <name>ATP</name>
        <dbReference type="ChEBI" id="CHEBI:30616"/>
    </ligand>
</feature>
<keyword evidence="2" id="KW-0067">ATP-binding</keyword>
<evidence type="ECO:0000256" key="2">
    <source>
        <dbReference type="PIRSR" id="PIRSR640198-2"/>
    </source>
</evidence>
<sequence length="410" mass="47957">MNYEKLSKLFYKIDQDMYKSELEKRKNSYGSYLTPLTIQGFRKGHLVKESYPLFYVNTKKLMSLNNKVLLNSSKISSLISKLPLYIVEPYFHKLIVNEAQSTNEIEGVRSTKKELKELLSELEQSDAKNKRFKGLLKTYMYIDHIKPFKEVADFRTLYDDLVSDEIDNKNAPDGDLFRQGYVEVTNGISTTHIGVSSEEKIIEALHALINYLDDKSQPQLYQYMVAHYYYEYIHPFYDGNGRTGRLLVCSYLARYLDRYSAITFSYAVNKNKVKYYKALEEIPSPLNKGEITFYLVDMLELLSSGQEGIIEDLELNLAKLERINEYFTSDEWTERKDERNLLRLITSLTIFVDDETNIPVTKLMKISKNSRYMVNKIMDNLEHEGYVKLVSQKPKVYKVHGEFLENILVL</sequence>
<evidence type="ECO:0000259" key="3">
    <source>
        <dbReference type="PROSITE" id="PS51459"/>
    </source>
</evidence>
<evidence type="ECO:0000313" key="4">
    <source>
        <dbReference type="EMBL" id="PZX04643.1"/>
    </source>
</evidence>
<keyword evidence="2" id="KW-0547">Nucleotide-binding</keyword>
<evidence type="ECO:0000313" key="5">
    <source>
        <dbReference type="Proteomes" id="UP000248646"/>
    </source>
</evidence>
<feature type="binding site" evidence="2">
    <location>
        <begin position="238"/>
        <end position="245"/>
    </location>
    <ligand>
        <name>ATP</name>
        <dbReference type="ChEBI" id="CHEBI:30616"/>
    </ligand>
</feature>
<dbReference type="InterPro" id="IPR036597">
    <property type="entry name" value="Fido-like_dom_sf"/>
</dbReference>
<feature type="active site" evidence="1">
    <location>
        <position position="234"/>
    </location>
</feature>
<dbReference type="Proteomes" id="UP000248646">
    <property type="component" value="Unassembled WGS sequence"/>
</dbReference>
<dbReference type="InterPro" id="IPR040198">
    <property type="entry name" value="Fido_containing"/>
</dbReference>
<accession>A0A2W7MGC8</accession>
<dbReference type="PROSITE" id="PS51459">
    <property type="entry name" value="FIDO"/>
    <property type="match status" value="1"/>
</dbReference>
<feature type="domain" description="Fido" evidence="3">
    <location>
        <begin position="149"/>
        <end position="297"/>
    </location>
</feature>
<dbReference type="RefSeq" id="WP_111439800.1">
    <property type="nucleotide sequence ID" value="NZ_QKZI01000004.1"/>
</dbReference>
<organism evidence="4 5">
    <name type="scientific">Psychrobacillus insolitus</name>
    <dbReference type="NCBI Taxonomy" id="1461"/>
    <lineage>
        <taxon>Bacteria</taxon>
        <taxon>Bacillati</taxon>
        <taxon>Bacillota</taxon>
        <taxon>Bacilli</taxon>
        <taxon>Bacillales</taxon>
        <taxon>Bacillaceae</taxon>
        <taxon>Psychrobacillus</taxon>
    </lineage>
</organism>
<comment type="caution">
    <text evidence="4">The sequence shown here is derived from an EMBL/GenBank/DDBJ whole genome shotgun (WGS) entry which is preliminary data.</text>
</comment>
<dbReference type="Gene3D" id="1.10.3290.10">
    <property type="entry name" value="Fido-like domain"/>
    <property type="match status" value="1"/>
</dbReference>
<name>A0A2W7MGC8_9BACI</name>
<dbReference type="PANTHER" id="PTHR13504">
    <property type="entry name" value="FIDO DOMAIN-CONTAINING PROTEIN DDB_G0283145"/>
    <property type="match status" value="1"/>
</dbReference>
<dbReference type="EMBL" id="QKZI01000004">
    <property type="protein sequence ID" value="PZX04643.1"/>
    <property type="molecule type" value="Genomic_DNA"/>
</dbReference>
<dbReference type="Pfam" id="PF02661">
    <property type="entry name" value="Fic"/>
    <property type="match status" value="1"/>
</dbReference>
<reference evidence="4 5" key="1">
    <citation type="submission" date="2018-06" db="EMBL/GenBank/DDBJ databases">
        <title>Genomic Encyclopedia of Type Strains, Phase IV (KMG-IV): sequencing the most valuable type-strain genomes for metagenomic binning, comparative biology and taxonomic classification.</title>
        <authorList>
            <person name="Goeker M."/>
        </authorList>
    </citation>
    <scope>NUCLEOTIDE SEQUENCE [LARGE SCALE GENOMIC DNA]</scope>
    <source>
        <strain evidence="4 5">DSM 5</strain>
    </source>
</reference>
<dbReference type="AlphaFoldDB" id="A0A2W7MGC8"/>
<keyword evidence="5" id="KW-1185">Reference proteome</keyword>
<dbReference type="InterPro" id="IPR003812">
    <property type="entry name" value="Fido"/>
</dbReference>
<dbReference type="PANTHER" id="PTHR13504:SF40">
    <property type="entry name" value="FIDO DOMAIN-CONTAINING PROTEIN"/>
    <property type="match status" value="1"/>
</dbReference>
<dbReference type="GO" id="GO:0005524">
    <property type="term" value="F:ATP binding"/>
    <property type="evidence" value="ECO:0007669"/>
    <property type="project" value="UniProtKB-KW"/>
</dbReference>
<dbReference type="SUPFAM" id="SSF140931">
    <property type="entry name" value="Fic-like"/>
    <property type="match status" value="1"/>
</dbReference>
<proteinExistence type="predicted"/>
<dbReference type="OrthoDB" id="9813719at2"/>
<protein>
    <submittedName>
        <fullName evidence="4">Fic family protein</fullName>
    </submittedName>
</protein>
<evidence type="ECO:0000256" key="1">
    <source>
        <dbReference type="PIRSR" id="PIRSR640198-1"/>
    </source>
</evidence>
<gene>
    <name evidence="4" type="ORF">C7437_104155</name>
</gene>